<dbReference type="Proteomes" id="UP000188145">
    <property type="component" value="Chromosome"/>
</dbReference>
<dbReference type="OrthoDB" id="4774131at2"/>
<evidence type="ECO:0000256" key="1">
    <source>
        <dbReference type="SAM" id="Phobius"/>
    </source>
</evidence>
<keyword evidence="1" id="KW-0472">Membrane</keyword>
<accession>A0A1Q2CLV1</accession>
<evidence type="ECO:0000313" key="3">
    <source>
        <dbReference type="Proteomes" id="UP000188145"/>
    </source>
</evidence>
<evidence type="ECO:0000313" key="2">
    <source>
        <dbReference type="EMBL" id="AQP47087.1"/>
    </source>
</evidence>
<keyword evidence="1" id="KW-1133">Transmembrane helix</keyword>
<dbReference type="KEGG" id="tes:BW730_05710"/>
<dbReference type="AlphaFoldDB" id="A0A1Q2CLV1"/>
<feature type="transmembrane region" description="Helical" evidence="1">
    <location>
        <begin position="37"/>
        <end position="59"/>
    </location>
</feature>
<proteinExistence type="predicted"/>
<dbReference type="RefSeq" id="WP_077685414.1">
    <property type="nucleotide sequence ID" value="NZ_CP019606.1"/>
</dbReference>
<keyword evidence="1" id="KW-0812">Transmembrane</keyword>
<organism evidence="2 3">
    <name type="scientific">Tessaracoccus aquimaris</name>
    <dbReference type="NCBI Taxonomy" id="1332264"/>
    <lineage>
        <taxon>Bacteria</taxon>
        <taxon>Bacillati</taxon>
        <taxon>Actinomycetota</taxon>
        <taxon>Actinomycetes</taxon>
        <taxon>Propionibacteriales</taxon>
        <taxon>Propionibacteriaceae</taxon>
        <taxon>Tessaracoccus</taxon>
    </lineage>
</organism>
<keyword evidence="3" id="KW-1185">Reference proteome</keyword>
<reference evidence="3" key="1">
    <citation type="submission" date="2017-02" db="EMBL/GenBank/DDBJ databases">
        <title>Tessaracoccus aquaemaris sp. nov., isolated from the intestine of a Korean rockfish, Sebastes schlegelii, in a marine aquaculture pond.</title>
        <authorList>
            <person name="Tak E.J."/>
            <person name="Bae J.-W."/>
        </authorList>
    </citation>
    <scope>NUCLEOTIDE SEQUENCE [LARGE SCALE GENOMIC DNA]</scope>
    <source>
        <strain evidence="3">NSG39</strain>
    </source>
</reference>
<dbReference type="EMBL" id="CP019606">
    <property type="protein sequence ID" value="AQP47087.1"/>
    <property type="molecule type" value="Genomic_DNA"/>
</dbReference>
<protein>
    <submittedName>
        <fullName evidence="2">Sulfate permease</fullName>
    </submittedName>
</protein>
<sequence>MFRLIWALSVRTRYFLRRYMPTNILLDAIRTRRGLRWGVPAMLLAIPYLYAASICAQLAENGGPGWLHLLVLLFIWNALKFAFIGPISLVLLIRVRLREVSRSHRAVDVGAAQ</sequence>
<feature type="transmembrane region" description="Helical" evidence="1">
    <location>
        <begin position="65"/>
        <end position="93"/>
    </location>
</feature>
<dbReference type="STRING" id="1332264.BW730_05710"/>
<name>A0A1Q2CLV1_9ACTN</name>
<gene>
    <name evidence="2" type="ORF">BW730_05710</name>
</gene>